<feature type="transmembrane region" description="Helical" evidence="1">
    <location>
        <begin position="512"/>
        <end position="530"/>
    </location>
</feature>
<feature type="transmembrane region" description="Helical" evidence="1">
    <location>
        <begin position="97"/>
        <end position="118"/>
    </location>
</feature>
<dbReference type="Proteomes" id="UP000183275">
    <property type="component" value="Unassembled WGS sequence"/>
</dbReference>
<keyword evidence="1" id="KW-0812">Transmembrane</keyword>
<dbReference type="PANTHER" id="PTHR43849:SF2">
    <property type="entry name" value="BLL3936 PROTEIN"/>
    <property type="match status" value="1"/>
</dbReference>
<feature type="transmembrane region" description="Helical" evidence="1">
    <location>
        <begin position="597"/>
        <end position="621"/>
    </location>
</feature>
<feature type="transmembrane region" description="Helical" evidence="1">
    <location>
        <begin position="574"/>
        <end position="591"/>
    </location>
</feature>
<feature type="transmembrane region" description="Helical" evidence="1">
    <location>
        <begin position="448"/>
        <end position="469"/>
    </location>
</feature>
<feature type="domain" description="TRAP C4-dicarboxylate transport system permease DctM subunit" evidence="2">
    <location>
        <begin position="167"/>
        <end position="592"/>
    </location>
</feature>
<dbReference type="NCBIfam" id="TIGR02123">
    <property type="entry name" value="TRAP_fused"/>
    <property type="match status" value="1"/>
</dbReference>
<evidence type="ECO:0000313" key="3">
    <source>
        <dbReference type="EMBL" id="SEV79643.1"/>
    </source>
</evidence>
<reference evidence="4" key="1">
    <citation type="submission" date="2016-10" db="EMBL/GenBank/DDBJ databases">
        <authorList>
            <person name="Varghese N."/>
        </authorList>
    </citation>
    <scope>NUCLEOTIDE SEQUENCE [LARGE SCALE GENOMIC DNA]</scope>
    <source>
        <strain evidence="4">CGMCC 1.12284</strain>
    </source>
</reference>
<dbReference type="InterPro" id="IPR011853">
    <property type="entry name" value="TRAP_DctM-Dct_fused"/>
</dbReference>
<dbReference type="AlphaFoldDB" id="A0A1I0LWI8"/>
<feature type="transmembrane region" description="Helical" evidence="1">
    <location>
        <begin position="200"/>
        <end position="222"/>
    </location>
</feature>
<dbReference type="InterPro" id="IPR010656">
    <property type="entry name" value="DctM"/>
</dbReference>
<name>A0A1I0LWI8_9EURY</name>
<accession>A0A1I0LWI8</accession>
<dbReference type="Pfam" id="PF06808">
    <property type="entry name" value="DctM"/>
    <property type="match status" value="1"/>
</dbReference>
<keyword evidence="1" id="KW-0472">Membrane</keyword>
<feature type="transmembrane region" description="Helical" evidence="1">
    <location>
        <begin position="130"/>
        <end position="150"/>
    </location>
</feature>
<protein>
    <submittedName>
        <fullName evidence="3">TRAP transporter, 4TM/12TM fusion protein</fullName>
    </submittedName>
</protein>
<keyword evidence="4" id="KW-1185">Reference proteome</keyword>
<feature type="transmembrane region" description="Helical" evidence="1">
    <location>
        <begin position="56"/>
        <end position="76"/>
    </location>
</feature>
<feature type="transmembrane region" description="Helical" evidence="1">
    <location>
        <begin position="329"/>
        <end position="353"/>
    </location>
</feature>
<dbReference type="STRING" id="1202768.SAMN05216285_0004"/>
<dbReference type="eggNOG" id="arCOG01906">
    <property type="taxonomic scope" value="Archaea"/>
</dbReference>
<evidence type="ECO:0000259" key="2">
    <source>
        <dbReference type="Pfam" id="PF06808"/>
    </source>
</evidence>
<keyword evidence="1" id="KW-1133">Transmembrane helix</keyword>
<feature type="transmembrane region" description="Helical" evidence="1">
    <location>
        <begin position="157"/>
        <end position="180"/>
    </location>
</feature>
<feature type="transmembrane region" description="Helical" evidence="1">
    <location>
        <begin position="536"/>
        <end position="562"/>
    </location>
</feature>
<gene>
    <name evidence="3" type="ORF">SAMN05216285_0004</name>
</gene>
<proteinExistence type="predicted"/>
<evidence type="ECO:0000256" key="1">
    <source>
        <dbReference type="SAM" id="Phobius"/>
    </source>
</evidence>
<evidence type="ECO:0000313" key="4">
    <source>
        <dbReference type="Proteomes" id="UP000183275"/>
    </source>
</evidence>
<organism evidence="3 4">
    <name type="scientific">Natrinema salifodinae</name>
    <dbReference type="NCBI Taxonomy" id="1202768"/>
    <lineage>
        <taxon>Archaea</taxon>
        <taxon>Methanobacteriati</taxon>
        <taxon>Methanobacteriota</taxon>
        <taxon>Stenosarchaea group</taxon>
        <taxon>Halobacteria</taxon>
        <taxon>Halobacteriales</taxon>
        <taxon>Natrialbaceae</taxon>
        <taxon>Natrinema</taxon>
    </lineage>
</organism>
<dbReference type="EMBL" id="FOIS01000001">
    <property type="protein sequence ID" value="SEV79643.1"/>
    <property type="molecule type" value="Genomic_DNA"/>
</dbReference>
<dbReference type="PANTHER" id="PTHR43849">
    <property type="entry name" value="BLL3936 PROTEIN"/>
    <property type="match status" value="1"/>
</dbReference>
<feature type="transmembrane region" description="Helical" evidence="1">
    <location>
        <begin position="481"/>
        <end position="505"/>
    </location>
</feature>
<sequence length="686" mass="71266">MAAESPEIGQDAEPTDSGPMHRSFESLLTVGSLVFWAIVALYAYDELALLGGASRAKYGVAFLGGILLLYIVNEFVTVFEAENPFAAPDRRSAAMQYLSSVLLVASGLVVLATTVYMFTHFDAMYVGRRGTATGFQLVLGAVFTLTMIYLTWRSFGVTFLVVLLAGIGYGLFGESIPGILGHGGITPERMLRVLVLEIEGFFGSLNRLVAAWIALFLLYAGLLKAYGAFDLILRIAVRSAKYVSSGVAQTAVLASAVIGSVNGSQTANAGMTGSFTIPMMKENGIKPSTAGGIEAVASTSGQVLPPVMGAAAFIMANLVDVPGISYVDIVIAGLIPAVILVVSITVAVHYVAAPQIDDPTMDGFFEEEKPAGEFVYDGIKFLIPLAVLIYVLGVLGYTVGTAALWTSASMIATGVLFPLAKAAYEGRDLVAELLDVGKRTVDGAREGVVVLAPVAIILAAINGVVDILMTTGVPTSISLAMMNLSGGILIVAAVLSMAICILLGLGMPTTAAYTVVALLVAPSLTGQFGLPDLSAHFFVFYAAILAGLTPPIATCAAVACGIADADFWETCKEALKISAPLYVLPFAFIYHPELVSGTFGITSLTAGGLALIGALVIIHGINFRFPLSRSTTAGTRVGFFALGVVAMVHPDLLIQGGALVATAGLHAIQSTISPDADAPDTQVPGQ</sequence>
<feature type="transmembrane region" description="Helical" evidence="1">
    <location>
        <begin position="374"/>
        <end position="396"/>
    </location>
</feature>
<feature type="transmembrane region" description="Helical" evidence="1">
    <location>
        <begin position="27"/>
        <end position="44"/>
    </location>
</feature>